<evidence type="ECO:0000256" key="4">
    <source>
        <dbReference type="ARBA" id="ARBA00023136"/>
    </source>
</evidence>
<feature type="transmembrane region" description="Helical" evidence="5">
    <location>
        <begin position="178"/>
        <end position="198"/>
    </location>
</feature>
<gene>
    <name evidence="6" type="ORF">EV678_1765</name>
</gene>
<evidence type="ECO:0000313" key="6">
    <source>
        <dbReference type="EMBL" id="RZT90940.1"/>
    </source>
</evidence>
<dbReference type="PANTHER" id="PTHR37955">
    <property type="entry name" value="TELLURITE RESISTANCE PROTEIN TEHA"/>
    <property type="match status" value="1"/>
</dbReference>
<evidence type="ECO:0000313" key="7">
    <source>
        <dbReference type="Proteomes" id="UP000292136"/>
    </source>
</evidence>
<protein>
    <submittedName>
        <fullName evidence="6">Tellurite resistance protein</fullName>
    </submittedName>
</protein>
<sequence>MGAGLIPGHPDKKQPKSDPAAFIPAARYTEPTAMTHTAPTPARLSLFPVSFFSTVMGTAGLAIAWQKAHLVLGAPTEVGQWLRWLATAVWLLTALVYGLKFLTHRVAVLGEWRHPVRINFFPTISIGLLLLAIAWAEDAPGLAAPIWGLGAGLHLAFTLAIMGGWLHHTHYEIKHANPAWFIPVVGNIIVPVVGVRFAPPELSWFFFSIGLVFWLVLLTIVMYRLFFHEPLPLRLTPTLFILLAPPSVGCVAWMNLTGEVDAFARILLHTALFLALLLFSNVLRFLRVPFFLSSWAYSFPLAAVTIATLAMAGRTHSTFFSALGMILLSILSLVLGLLITRTLVAIRRGEICQPE</sequence>
<feature type="transmembrane region" description="Helical" evidence="5">
    <location>
        <begin position="262"/>
        <end position="283"/>
    </location>
</feature>
<dbReference type="EMBL" id="SHKM01000001">
    <property type="protein sequence ID" value="RZT90940.1"/>
    <property type="molecule type" value="Genomic_DNA"/>
</dbReference>
<feature type="transmembrane region" description="Helical" evidence="5">
    <location>
        <begin position="142"/>
        <end position="166"/>
    </location>
</feature>
<evidence type="ECO:0000256" key="5">
    <source>
        <dbReference type="SAM" id="Phobius"/>
    </source>
</evidence>
<comment type="subcellular location">
    <subcellularLocation>
        <location evidence="1">Membrane</location>
        <topology evidence="1">Multi-pass membrane protein</topology>
    </subcellularLocation>
</comment>
<evidence type="ECO:0000256" key="1">
    <source>
        <dbReference type="ARBA" id="ARBA00004141"/>
    </source>
</evidence>
<dbReference type="Gene3D" id="1.50.10.150">
    <property type="entry name" value="Voltage-dependent anion channel"/>
    <property type="match status" value="1"/>
</dbReference>
<dbReference type="PANTHER" id="PTHR37955:SF1">
    <property type="entry name" value="DEP DOMAIN-CONTAINING PROTEIN"/>
    <property type="match status" value="1"/>
</dbReference>
<dbReference type="InterPro" id="IPR052951">
    <property type="entry name" value="Tellurite_res_ion_channel"/>
</dbReference>
<reference evidence="6 7" key="1">
    <citation type="submission" date="2019-02" db="EMBL/GenBank/DDBJ databases">
        <title>Genomic Encyclopedia of Type Strains, Phase IV (KMG-IV): sequencing the most valuable type-strain genomes for metagenomic binning, comparative biology and taxonomic classification.</title>
        <authorList>
            <person name="Goeker M."/>
        </authorList>
    </citation>
    <scope>NUCLEOTIDE SEQUENCE [LARGE SCALE GENOMIC DNA]</scope>
    <source>
        <strain evidence="6 7">DSM 21223</strain>
    </source>
</reference>
<evidence type="ECO:0000256" key="3">
    <source>
        <dbReference type="ARBA" id="ARBA00022989"/>
    </source>
</evidence>
<comment type="caution">
    <text evidence="6">The sequence shown here is derived from an EMBL/GenBank/DDBJ whole genome shotgun (WGS) entry which is preliminary data.</text>
</comment>
<feature type="transmembrane region" description="Helical" evidence="5">
    <location>
        <begin position="81"/>
        <end position="99"/>
    </location>
</feature>
<feature type="transmembrane region" description="Helical" evidence="5">
    <location>
        <begin position="238"/>
        <end position="256"/>
    </location>
</feature>
<evidence type="ECO:0000256" key="2">
    <source>
        <dbReference type="ARBA" id="ARBA00022692"/>
    </source>
</evidence>
<dbReference type="CDD" id="cd09323">
    <property type="entry name" value="TDT_SLAC1_like"/>
    <property type="match status" value="1"/>
</dbReference>
<dbReference type="Proteomes" id="UP000292136">
    <property type="component" value="Unassembled WGS sequence"/>
</dbReference>
<name>A0ABY0IUS7_9RHOO</name>
<keyword evidence="2 5" id="KW-0812">Transmembrane</keyword>
<keyword evidence="4 5" id="KW-0472">Membrane</keyword>
<feature type="transmembrane region" description="Helical" evidence="5">
    <location>
        <begin position="204"/>
        <end position="226"/>
    </location>
</feature>
<keyword evidence="3 5" id="KW-1133">Transmembrane helix</keyword>
<dbReference type="InterPro" id="IPR038665">
    <property type="entry name" value="Voltage-dep_anion_channel_sf"/>
</dbReference>
<keyword evidence="7" id="KW-1185">Reference proteome</keyword>
<feature type="transmembrane region" description="Helical" evidence="5">
    <location>
        <begin position="295"/>
        <end position="313"/>
    </location>
</feature>
<dbReference type="InterPro" id="IPR004695">
    <property type="entry name" value="SLAC1/Mae1/Ssu1/TehA"/>
</dbReference>
<accession>A0ABY0IUS7</accession>
<feature type="transmembrane region" description="Helical" evidence="5">
    <location>
        <begin position="44"/>
        <end position="65"/>
    </location>
</feature>
<feature type="transmembrane region" description="Helical" evidence="5">
    <location>
        <begin position="319"/>
        <end position="339"/>
    </location>
</feature>
<dbReference type="Pfam" id="PF03595">
    <property type="entry name" value="SLAC1"/>
    <property type="match status" value="1"/>
</dbReference>
<feature type="transmembrane region" description="Helical" evidence="5">
    <location>
        <begin position="120"/>
        <end position="136"/>
    </location>
</feature>
<organism evidence="6 7">
    <name type="scientific">Azospira oryzae</name>
    <dbReference type="NCBI Taxonomy" id="146939"/>
    <lineage>
        <taxon>Bacteria</taxon>
        <taxon>Pseudomonadati</taxon>
        <taxon>Pseudomonadota</taxon>
        <taxon>Betaproteobacteria</taxon>
        <taxon>Rhodocyclales</taxon>
        <taxon>Rhodocyclaceae</taxon>
        <taxon>Azospira</taxon>
    </lineage>
</organism>
<proteinExistence type="predicted"/>